<dbReference type="eggNOG" id="COG3464">
    <property type="taxonomic scope" value="Bacteria"/>
</dbReference>
<feature type="domain" description="Transposase IS204/IS1001/IS1096/IS1165 DDE" evidence="1">
    <location>
        <begin position="7"/>
        <end position="66"/>
    </location>
</feature>
<dbReference type="InterPro" id="IPR002560">
    <property type="entry name" value="Transposase_DDE"/>
</dbReference>
<gene>
    <name evidence="2" type="ordered locus">AXY_16660</name>
</gene>
<dbReference type="EMBL" id="AP012050">
    <property type="protein sequence ID" value="BAM47798.1"/>
    <property type="molecule type" value="Genomic_DNA"/>
</dbReference>
<dbReference type="STRING" id="698758.AXY_16660"/>
<evidence type="ECO:0000313" key="2">
    <source>
        <dbReference type="EMBL" id="BAM47798.1"/>
    </source>
</evidence>
<dbReference type="Pfam" id="PF01610">
    <property type="entry name" value="DDE_Tnp_ISL3"/>
    <property type="match status" value="1"/>
</dbReference>
<dbReference type="HOGENOM" id="CLU_184981_0_0_9"/>
<sequence length="94" mass="11190">MVLLIVKSVVSKMKTSLKTLRIQLPYKQNSFIHTYNNGRIEWINNMIKVLSKVAYGYRNFYNFKKRMMVHPKFKAIETNSSKKIQKETRYEAAI</sequence>
<dbReference type="AlphaFoldDB" id="K0J7Q9"/>
<accession>K0J7Q9</accession>
<organism evidence="2 3">
    <name type="scientific">Amphibacillus xylanus (strain ATCC 51415 / DSM 6626 / JCM 7361 / LMG 17667 / NBRC 15112 / Ep01)</name>
    <dbReference type="NCBI Taxonomy" id="698758"/>
    <lineage>
        <taxon>Bacteria</taxon>
        <taxon>Bacillati</taxon>
        <taxon>Bacillota</taxon>
        <taxon>Bacilli</taxon>
        <taxon>Bacillales</taxon>
        <taxon>Bacillaceae</taxon>
        <taxon>Amphibacillus</taxon>
    </lineage>
</organism>
<dbReference type="Proteomes" id="UP000006294">
    <property type="component" value="Chromosome"/>
</dbReference>
<protein>
    <recommendedName>
        <fullName evidence="1">Transposase IS204/IS1001/IS1096/IS1165 DDE domain-containing protein</fullName>
    </recommendedName>
</protein>
<keyword evidence="3" id="KW-1185">Reference proteome</keyword>
<dbReference type="OrthoDB" id="2973525at2"/>
<evidence type="ECO:0000259" key="1">
    <source>
        <dbReference type="Pfam" id="PF01610"/>
    </source>
</evidence>
<reference evidence="2 3" key="1">
    <citation type="submission" date="2011-01" db="EMBL/GenBank/DDBJ databases">
        <title>Whole genome sequence of Amphibacillus xylinus NBRC 15112.</title>
        <authorList>
            <person name="Nakazawa H."/>
            <person name="Katano Y."/>
            <person name="Nakamura S."/>
            <person name="Sasagawa M."/>
            <person name="Fukada J."/>
            <person name="Arai T."/>
            <person name="Sasakura N."/>
            <person name="Mochizuki D."/>
            <person name="Hosoyama A."/>
            <person name="Harada K."/>
            <person name="Horikawa H."/>
            <person name="Kato Y."/>
            <person name="Harada T."/>
            <person name="Sasaki K."/>
            <person name="Sekiguchi M."/>
            <person name="Hodoyama M."/>
            <person name="Nishiko R."/>
            <person name="Narita H."/>
            <person name="Hanamaki A."/>
            <person name="Hata C."/>
            <person name="Konno Y."/>
            <person name="Niimura Y."/>
            <person name="Yamazaki S."/>
            <person name="Fujita N."/>
        </authorList>
    </citation>
    <scope>NUCLEOTIDE SEQUENCE [LARGE SCALE GENOMIC DNA]</scope>
    <source>
        <strain evidence="3">ATCC 51415 / DSM 6626 / JCM 7361 / LMG 17667 / NBRC 15112 / Ep01</strain>
    </source>
</reference>
<name>K0J7Q9_AMPXN</name>
<evidence type="ECO:0000313" key="3">
    <source>
        <dbReference type="Proteomes" id="UP000006294"/>
    </source>
</evidence>
<proteinExistence type="predicted"/>
<dbReference type="KEGG" id="axl:AXY_16660"/>